<reference evidence="1" key="2">
    <citation type="submission" date="2023-04" db="EMBL/GenBank/DDBJ databases">
        <authorList>
            <person name="Bruccoleri R.E."/>
            <person name="Oakeley E.J."/>
            <person name="Faust A.-M."/>
            <person name="Dessus-Babus S."/>
            <person name="Altorfer M."/>
            <person name="Burckhardt D."/>
            <person name="Oertli M."/>
            <person name="Naumann U."/>
            <person name="Petersen F."/>
            <person name="Wong J."/>
        </authorList>
    </citation>
    <scope>NUCLEOTIDE SEQUENCE</scope>
    <source>
        <strain evidence="1">GSM-AAB239-AS_SAM_17_03QT</strain>
        <tissue evidence="1">Leaf</tissue>
    </source>
</reference>
<accession>A0AAX6ICW0</accession>
<sequence>MLLYSPQPSHRLVVFQTWCTCHVLLQDYSFIPVQYISCTLYSCTVVLYFTSSTSHSCTLMFFSCTL</sequence>
<protein>
    <submittedName>
        <fullName evidence="1">Uncharacterized protein</fullName>
    </submittedName>
</protein>
<keyword evidence="2" id="KW-1185">Reference proteome</keyword>
<evidence type="ECO:0000313" key="1">
    <source>
        <dbReference type="EMBL" id="KAJ6851089.1"/>
    </source>
</evidence>
<dbReference type="Proteomes" id="UP001140949">
    <property type="component" value="Unassembled WGS sequence"/>
</dbReference>
<dbReference type="AlphaFoldDB" id="A0AAX6ICW0"/>
<dbReference type="EMBL" id="JANAVB010002395">
    <property type="protein sequence ID" value="KAJ6851089.1"/>
    <property type="molecule type" value="Genomic_DNA"/>
</dbReference>
<comment type="caution">
    <text evidence="1">The sequence shown here is derived from an EMBL/GenBank/DDBJ whole genome shotgun (WGS) entry which is preliminary data.</text>
</comment>
<reference evidence="1" key="1">
    <citation type="journal article" date="2023" name="GigaByte">
        <title>Genome assembly of the bearded iris, Iris pallida Lam.</title>
        <authorList>
            <person name="Bruccoleri R.E."/>
            <person name="Oakeley E.J."/>
            <person name="Faust A.M.E."/>
            <person name="Altorfer M."/>
            <person name="Dessus-Babus S."/>
            <person name="Burckhardt D."/>
            <person name="Oertli M."/>
            <person name="Naumann U."/>
            <person name="Petersen F."/>
            <person name="Wong J."/>
        </authorList>
    </citation>
    <scope>NUCLEOTIDE SEQUENCE</scope>
    <source>
        <strain evidence="1">GSM-AAB239-AS_SAM_17_03QT</strain>
    </source>
</reference>
<gene>
    <name evidence="1" type="ORF">M6B38_260460</name>
</gene>
<name>A0AAX6ICW0_IRIPA</name>
<proteinExistence type="predicted"/>
<organism evidence="1 2">
    <name type="scientific">Iris pallida</name>
    <name type="common">Sweet iris</name>
    <dbReference type="NCBI Taxonomy" id="29817"/>
    <lineage>
        <taxon>Eukaryota</taxon>
        <taxon>Viridiplantae</taxon>
        <taxon>Streptophyta</taxon>
        <taxon>Embryophyta</taxon>
        <taxon>Tracheophyta</taxon>
        <taxon>Spermatophyta</taxon>
        <taxon>Magnoliopsida</taxon>
        <taxon>Liliopsida</taxon>
        <taxon>Asparagales</taxon>
        <taxon>Iridaceae</taxon>
        <taxon>Iridoideae</taxon>
        <taxon>Irideae</taxon>
        <taxon>Iris</taxon>
    </lineage>
</organism>
<evidence type="ECO:0000313" key="2">
    <source>
        <dbReference type="Proteomes" id="UP001140949"/>
    </source>
</evidence>